<organism evidence="1 2">
    <name type="scientific">Scleroderma citrinum Foug A</name>
    <dbReference type="NCBI Taxonomy" id="1036808"/>
    <lineage>
        <taxon>Eukaryota</taxon>
        <taxon>Fungi</taxon>
        <taxon>Dikarya</taxon>
        <taxon>Basidiomycota</taxon>
        <taxon>Agaricomycotina</taxon>
        <taxon>Agaricomycetes</taxon>
        <taxon>Agaricomycetidae</taxon>
        <taxon>Boletales</taxon>
        <taxon>Sclerodermatineae</taxon>
        <taxon>Sclerodermataceae</taxon>
        <taxon>Scleroderma</taxon>
    </lineage>
</organism>
<reference evidence="1 2" key="1">
    <citation type="submission" date="2014-04" db="EMBL/GenBank/DDBJ databases">
        <authorList>
            <consortium name="DOE Joint Genome Institute"/>
            <person name="Kuo A."/>
            <person name="Kohler A."/>
            <person name="Nagy L.G."/>
            <person name="Floudas D."/>
            <person name="Copeland A."/>
            <person name="Barry K.W."/>
            <person name="Cichocki N."/>
            <person name="Veneault-Fourrey C."/>
            <person name="LaButti K."/>
            <person name="Lindquist E.A."/>
            <person name="Lipzen A."/>
            <person name="Lundell T."/>
            <person name="Morin E."/>
            <person name="Murat C."/>
            <person name="Sun H."/>
            <person name="Tunlid A."/>
            <person name="Henrissat B."/>
            <person name="Grigoriev I.V."/>
            <person name="Hibbett D.S."/>
            <person name="Martin F."/>
            <person name="Nordberg H.P."/>
            <person name="Cantor M.N."/>
            <person name="Hua S.X."/>
        </authorList>
    </citation>
    <scope>NUCLEOTIDE SEQUENCE [LARGE SCALE GENOMIC DNA]</scope>
    <source>
        <strain evidence="1 2">Foug A</strain>
    </source>
</reference>
<sequence length="117" mass="13349">MVFNDTCCPSLHHAGSPHPRQPELSGLPVNRLMNHNVGFCHFCGKPMLYSRDMAASIIQGPHARTIVKVQKWNDPSDVRNHCLWWRSFVLVNDNLKTYVAVAGNSRFFISLFREPCL</sequence>
<reference evidence="2" key="2">
    <citation type="submission" date="2015-01" db="EMBL/GenBank/DDBJ databases">
        <title>Evolutionary Origins and Diversification of the Mycorrhizal Mutualists.</title>
        <authorList>
            <consortium name="DOE Joint Genome Institute"/>
            <consortium name="Mycorrhizal Genomics Consortium"/>
            <person name="Kohler A."/>
            <person name="Kuo A."/>
            <person name="Nagy L.G."/>
            <person name="Floudas D."/>
            <person name="Copeland A."/>
            <person name="Barry K.W."/>
            <person name="Cichocki N."/>
            <person name="Veneault-Fourrey C."/>
            <person name="LaButti K."/>
            <person name="Lindquist E.A."/>
            <person name="Lipzen A."/>
            <person name="Lundell T."/>
            <person name="Morin E."/>
            <person name="Murat C."/>
            <person name="Riley R."/>
            <person name="Ohm R."/>
            <person name="Sun H."/>
            <person name="Tunlid A."/>
            <person name="Henrissat B."/>
            <person name="Grigoriev I.V."/>
            <person name="Hibbett D.S."/>
            <person name="Martin F."/>
        </authorList>
    </citation>
    <scope>NUCLEOTIDE SEQUENCE [LARGE SCALE GENOMIC DNA]</scope>
    <source>
        <strain evidence="2">Foug A</strain>
    </source>
</reference>
<dbReference type="InParanoid" id="A0A0C3D4Y2"/>
<protein>
    <submittedName>
        <fullName evidence="1">Uncharacterized protein</fullName>
    </submittedName>
</protein>
<accession>A0A0C3D4Y2</accession>
<dbReference type="HOGENOM" id="CLU_2086193_0_0_1"/>
<evidence type="ECO:0000313" key="2">
    <source>
        <dbReference type="Proteomes" id="UP000053989"/>
    </source>
</evidence>
<name>A0A0C3D4Y2_9AGAM</name>
<gene>
    <name evidence="1" type="ORF">SCLCIDRAFT_1220840</name>
</gene>
<dbReference type="AlphaFoldDB" id="A0A0C3D4Y2"/>
<proteinExistence type="predicted"/>
<dbReference type="Proteomes" id="UP000053989">
    <property type="component" value="Unassembled WGS sequence"/>
</dbReference>
<evidence type="ECO:0000313" key="1">
    <source>
        <dbReference type="EMBL" id="KIM55860.1"/>
    </source>
</evidence>
<keyword evidence="2" id="KW-1185">Reference proteome</keyword>
<dbReference type="EMBL" id="KN822126">
    <property type="protein sequence ID" value="KIM55860.1"/>
    <property type="molecule type" value="Genomic_DNA"/>
</dbReference>